<dbReference type="SMART" id="SM00267">
    <property type="entry name" value="GGDEF"/>
    <property type="match status" value="1"/>
</dbReference>
<keyword evidence="8" id="KW-1185">Reference proteome</keyword>
<evidence type="ECO:0000259" key="6">
    <source>
        <dbReference type="PROSITE" id="PS50887"/>
    </source>
</evidence>
<dbReference type="InterPro" id="IPR043128">
    <property type="entry name" value="Rev_trsase/Diguanyl_cyclase"/>
</dbReference>
<dbReference type="InterPro" id="IPR001789">
    <property type="entry name" value="Sig_transdc_resp-reg_receiver"/>
</dbReference>
<dbReference type="Gene3D" id="3.40.50.2300">
    <property type="match status" value="1"/>
</dbReference>
<dbReference type="PROSITE" id="PS50110">
    <property type="entry name" value="RESPONSE_REGULATORY"/>
    <property type="match status" value="1"/>
</dbReference>
<dbReference type="SUPFAM" id="SSF52172">
    <property type="entry name" value="CheY-like"/>
    <property type="match status" value="1"/>
</dbReference>
<dbReference type="EMBL" id="JBHUHX010000007">
    <property type="protein sequence ID" value="MFD2111032.1"/>
    <property type="molecule type" value="Genomic_DNA"/>
</dbReference>
<dbReference type="RefSeq" id="WP_386023636.1">
    <property type="nucleotide sequence ID" value="NZ_JBHUHX010000007.1"/>
</dbReference>
<comment type="catalytic activity">
    <reaction evidence="2">
        <text>2 GTP = 3',3'-c-di-GMP + 2 diphosphate</text>
        <dbReference type="Rhea" id="RHEA:24898"/>
        <dbReference type="ChEBI" id="CHEBI:33019"/>
        <dbReference type="ChEBI" id="CHEBI:37565"/>
        <dbReference type="ChEBI" id="CHEBI:58805"/>
        <dbReference type="EC" id="2.7.7.65"/>
    </reaction>
</comment>
<dbReference type="GO" id="GO:0052621">
    <property type="term" value="F:diguanylate cyclase activity"/>
    <property type="evidence" value="ECO:0007669"/>
    <property type="project" value="UniProtKB-EC"/>
</dbReference>
<feature type="domain" description="GGDEF" evidence="6">
    <location>
        <begin position="203"/>
        <end position="330"/>
    </location>
</feature>
<evidence type="ECO:0000256" key="4">
    <source>
        <dbReference type="SAM" id="Coils"/>
    </source>
</evidence>
<feature type="domain" description="Response regulatory" evidence="5">
    <location>
        <begin position="5"/>
        <end position="128"/>
    </location>
</feature>
<dbReference type="PANTHER" id="PTHR45138:SF9">
    <property type="entry name" value="DIGUANYLATE CYCLASE DGCM-RELATED"/>
    <property type="match status" value="1"/>
</dbReference>
<gene>
    <name evidence="7" type="ORF">ACFSJC_04150</name>
</gene>
<sequence>MTQSTILCVDDEPMVVNALRTLLEQHLKEVQLIEVAESASEALEVVEELLQDGIELKAVVADYIMPQMRGDELLVRIHQRLPRAKKILLTGQSDIGGVKRAINEADLYRFIEKPWQNEDLLLTLRGALTAYDQERELERQNEQLRRLNEELELKVVERTQQLAEKNRELERLSITDRLTGLFNRLKLDEELEYELSRAKRYGSPFSAVLLDIDRFKRVNDIHGHLMGDRVLVELADILRRTVRDTDRVGRWGGEEFLIICPGTPVDGATLLAEKLRVAIAGHRFPVTDCCGASFGVSAYREGDSIETLLARADAALYRAKEGGRNRVEAG</sequence>
<dbReference type="SUPFAM" id="SSF55073">
    <property type="entry name" value="Nucleotide cyclase"/>
    <property type="match status" value="1"/>
</dbReference>
<accession>A0ABW4Y5X1</accession>
<dbReference type="Proteomes" id="UP001597337">
    <property type="component" value="Unassembled WGS sequence"/>
</dbReference>
<keyword evidence="4" id="KW-0175">Coiled coil</keyword>
<dbReference type="PANTHER" id="PTHR45138">
    <property type="entry name" value="REGULATORY COMPONENTS OF SENSORY TRANSDUCTION SYSTEM"/>
    <property type="match status" value="1"/>
</dbReference>
<dbReference type="Pfam" id="PF00072">
    <property type="entry name" value="Response_reg"/>
    <property type="match status" value="1"/>
</dbReference>
<dbReference type="Gene3D" id="3.30.70.270">
    <property type="match status" value="1"/>
</dbReference>
<evidence type="ECO:0000313" key="7">
    <source>
        <dbReference type="EMBL" id="MFD2111032.1"/>
    </source>
</evidence>
<evidence type="ECO:0000313" key="8">
    <source>
        <dbReference type="Proteomes" id="UP001597337"/>
    </source>
</evidence>
<evidence type="ECO:0000256" key="1">
    <source>
        <dbReference type="ARBA" id="ARBA00012528"/>
    </source>
</evidence>
<dbReference type="PROSITE" id="PS50887">
    <property type="entry name" value="GGDEF"/>
    <property type="match status" value="1"/>
</dbReference>
<keyword evidence="7" id="KW-0548">Nucleotidyltransferase</keyword>
<dbReference type="InterPro" id="IPR050469">
    <property type="entry name" value="Diguanylate_Cyclase"/>
</dbReference>
<evidence type="ECO:0000259" key="5">
    <source>
        <dbReference type="PROSITE" id="PS50110"/>
    </source>
</evidence>
<evidence type="ECO:0000256" key="3">
    <source>
        <dbReference type="PROSITE-ProRule" id="PRU00169"/>
    </source>
</evidence>
<name>A0ABW4Y5X1_9GAMM</name>
<dbReference type="EC" id="2.7.7.65" evidence="1"/>
<dbReference type="InterPro" id="IPR029787">
    <property type="entry name" value="Nucleotide_cyclase"/>
</dbReference>
<keyword evidence="7" id="KW-0808">Transferase</keyword>
<feature type="coiled-coil region" evidence="4">
    <location>
        <begin position="127"/>
        <end position="168"/>
    </location>
</feature>
<dbReference type="InterPro" id="IPR000160">
    <property type="entry name" value="GGDEF_dom"/>
</dbReference>
<dbReference type="Pfam" id="PF00990">
    <property type="entry name" value="GGDEF"/>
    <property type="match status" value="1"/>
</dbReference>
<comment type="caution">
    <text evidence="7">The sequence shown here is derived from an EMBL/GenBank/DDBJ whole genome shotgun (WGS) entry which is preliminary data.</text>
</comment>
<keyword evidence="3" id="KW-0597">Phosphoprotein</keyword>
<evidence type="ECO:0000256" key="2">
    <source>
        <dbReference type="ARBA" id="ARBA00034247"/>
    </source>
</evidence>
<dbReference type="SMART" id="SM00448">
    <property type="entry name" value="REC"/>
    <property type="match status" value="1"/>
</dbReference>
<proteinExistence type="predicted"/>
<dbReference type="InterPro" id="IPR011006">
    <property type="entry name" value="CheY-like_superfamily"/>
</dbReference>
<dbReference type="CDD" id="cd01949">
    <property type="entry name" value="GGDEF"/>
    <property type="match status" value="1"/>
</dbReference>
<dbReference type="NCBIfam" id="TIGR00254">
    <property type="entry name" value="GGDEF"/>
    <property type="match status" value="1"/>
</dbReference>
<reference evidence="8" key="1">
    <citation type="journal article" date="2019" name="Int. J. Syst. Evol. Microbiol.">
        <title>The Global Catalogue of Microorganisms (GCM) 10K type strain sequencing project: providing services to taxonomists for standard genome sequencing and annotation.</title>
        <authorList>
            <consortium name="The Broad Institute Genomics Platform"/>
            <consortium name="The Broad Institute Genome Sequencing Center for Infectious Disease"/>
            <person name="Wu L."/>
            <person name="Ma J."/>
        </authorList>
    </citation>
    <scope>NUCLEOTIDE SEQUENCE [LARGE SCALE GENOMIC DNA]</scope>
    <source>
        <strain evidence="8">KACC 12597</strain>
    </source>
</reference>
<protein>
    <recommendedName>
        <fullName evidence="1">diguanylate cyclase</fullName>
        <ecNumber evidence="1">2.7.7.65</ecNumber>
    </recommendedName>
</protein>
<feature type="modified residue" description="4-aspartylphosphate" evidence="3">
    <location>
        <position position="62"/>
    </location>
</feature>
<organism evidence="7 8">
    <name type="scientific">Thiorhodococcus fuscus</name>
    <dbReference type="NCBI Taxonomy" id="527200"/>
    <lineage>
        <taxon>Bacteria</taxon>
        <taxon>Pseudomonadati</taxon>
        <taxon>Pseudomonadota</taxon>
        <taxon>Gammaproteobacteria</taxon>
        <taxon>Chromatiales</taxon>
        <taxon>Chromatiaceae</taxon>
        <taxon>Thiorhodococcus</taxon>
    </lineage>
</organism>